<evidence type="ECO:0000256" key="2">
    <source>
        <dbReference type="ARBA" id="ARBA00022676"/>
    </source>
</evidence>
<dbReference type="InterPro" id="IPR019378">
    <property type="entry name" value="GDP-Fuc_O-FucTrfase"/>
</dbReference>
<keyword evidence="5" id="KW-0119">Carbohydrate metabolism</keyword>
<evidence type="ECO:0000256" key="5">
    <source>
        <dbReference type="ARBA" id="ARBA00023277"/>
    </source>
</evidence>
<protein>
    <recommendedName>
        <fullName evidence="6">O-fucosyltransferase family protein</fullName>
    </recommendedName>
</protein>
<keyword evidence="2 8" id="KW-0328">Glycosyltransferase</keyword>
<keyword evidence="9" id="KW-1185">Reference proteome</keyword>
<accession>A0A7J6WYY9</accession>
<dbReference type="GO" id="GO:0006004">
    <property type="term" value="P:fucose metabolic process"/>
    <property type="evidence" value="ECO:0007669"/>
    <property type="project" value="UniProtKB-KW"/>
</dbReference>
<keyword evidence="3 8" id="KW-0808">Transferase</keyword>
<dbReference type="Pfam" id="PF10250">
    <property type="entry name" value="O-FucT"/>
    <property type="match status" value="1"/>
</dbReference>
<evidence type="ECO:0000256" key="7">
    <source>
        <dbReference type="SAM" id="Coils"/>
    </source>
</evidence>
<evidence type="ECO:0000313" key="8">
    <source>
        <dbReference type="EMBL" id="KAF5201332.1"/>
    </source>
</evidence>
<organism evidence="8 9">
    <name type="scientific">Thalictrum thalictroides</name>
    <name type="common">Rue-anemone</name>
    <name type="synonym">Anemone thalictroides</name>
    <dbReference type="NCBI Taxonomy" id="46969"/>
    <lineage>
        <taxon>Eukaryota</taxon>
        <taxon>Viridiplantae</taxon>
        <taxon>Streptophyta</taxon>
        <taxon>Embryophyta</taxon>
        <taxon>Tracheophyta</taxon>
        <taxon>Spermatophyta</taxon>
        <taxon>Magnoliopsida</taxon>
        <taxon>Ranunculales</taxon>
        <taxon>Ranunculaceae</taxon>
        <taxon>Thalictroideae</taxon>
        <taxon>Thalictrum</taxon>
    </lineage>
</organism>
<keyword evidence="4" id="KW-0294">Fucose metabolism</keyword>
<proteinExistence type="inferred from homology"/>
<dbReference type="PANTHER" id="PTHR31818">
    <property type="entry name" value="O-FUCOSYLTRANSFERASE 16"/>
    <property type="match status" value="1"/>
</dbReference>
<comment type="similarity">
    <text evidence="1">Belongs to the glycosyltransferase GT106 family.</text>
</comment>
<feature type="coiled-coil region" evidence="7">
    <location>
        <begin position="88"/>
        <end position="115"/>
    </location>
</feature>
<evidence type="ECO:0000256" key="4">
    <source>
        <dbReference type="ARBA" id="ARBA00023253"/>
    </source>
</evidence>
<dbReference type="Proteomes" id="UP000554482">
    <property type="component" value="Unassembled WGS sequence"/>
</dbReference>
<dbReference type="AlphaFoldDB" id="A0A7J6WYY9"/>
<dbReference type="PANTHER" id="PTHR31818:SF3">
    <property type="entry name" value="O-FUCOSYLTRANSFERASE 29"/>
    <property type="match status" value="1"/>
</dbReference>
<evidence type="ECO:0000313" key="9">
    <source>
        <dbReference type="Proteomes" id="UP000554482"/>
    </source>
</evidence>
<reference evidence="8 9" key="1">
    <citation type="submission" date="2020-06" db="EMBL/GenBank/DDBJ databases">
        <title>Transcriptomic and genomic resources for Thalictrum thalictroides and T. hernandezii: Facilitating candidate gene discovery in an emerging model plant lineage.</title>
        <authorList>
            <person name="Arias T."/>
            <person name="Riano-Pachon D.M."/>
            <person name="Di Stilio V.S."/>
        </authorList>
    </citation>
    <scope>NUCLEOTIDE SEQUENCE [LARGE SCALE GENOMIC DNA]</scope>
    <source>
        <strain evidence="9">cv. WT478/WT964</strain>
        <tissue evidence="8">Leaves</tissue>
    </source>
</reference>
<dbReference type="GO" id="GO:0016757">
    <property type="term" value="F:glycosyltransferase activity"/>
    <property type="evidence" value="ECO:0007669"/>
    <property type="project" value="UniProtKB-KW"/>
</dbReference>
<comment type="caution">
    <text evidence="8">The sequence shown here is derived from an EMBL/GenBank/DDBJ whole genome shotgun (WGS) entry which is preliminary data.</text>
</comment>
<sequence>VARILNATLVVPELDHHSFWKDDSDFVDIFDTEWFINSLAKDVTIIKRVPGKVMRSMDRPPYTMRVPRKSPPEFYLDQVLPTLLRRRLSGLQEELNEAKQAMLESEKKLKFKEETAAAAMSARDAAIKSLRLADMRASRLGEKVEELSRDHEESDTREDSRNGSRQRYVLVSFLTCFFRHDVMLYRLIRIVTGLVIGF</sequence>
<dbReference type="EMBL" id="JABWDY010009557">
    <property type="protein sequence ID" value="KAF5201332.1"/>
    <property type="molecule type" value="Genomic_DNA"/>
</dbReference>
<keyword evidence="7" id="KW-0175">Coiled coil</keyword>
<gene>
    <name evidence="8" type="ORF">FRX31_009081</name>
</gene>
<name>A0A7J6WYY9_THATH</name>
<feature type="non-terminal residue" evidence="8">
    <location>
        <position position="1"/>
    </location>
</feature>
<evidence type="ECO:0000256" key="6">
    <source>
        <dbReference type="ARBA" id="ARBA00030350"/>
    </source>
</evidence>
<evidence type="ECO:0000256" key="3">
    <source>
        <dbReference type="ARBA" id="ARBA00022679"/>
    </source>
</evidence>
<evidence type="ECO:0000256" key="1">
    <source>
        <dbReference type="ARBA" id="ARBA00007737"/>
    </source>
</evidence>